<sequence>MGLRNWIFNTTGICLKKTEGPFVFNELYNKKVQLNAVKKLEILALGSSHGAYSFIPEIIGRNSFNLCSTSQDLYYSYQLYKKLNNSYDELKTIVLFYSIFSNGFEIEKTKEKSISAYFKFLYNIEPKFNNNELILEQKKIKIFRMQTNMFEKIDNGFLYHKDKPLDCFNVNDRVNIHLRENKRENDQLDYVVKLINECNKNNQKLCIILSPARRDYKRLVPNNSFEKILELKKQYKFEMIDFFNSNLFNDDDFFDCDHVNLVGAKKLSNRLKDYL</sequence>
<reference evidence="1 2" key="1">
    <citation type="submission" date="2018-10" db="EMBL/GenBank/DDBJ databases">
        <title>Genomic Encyclopedia of Type Strains, Phase IV (KMG-IV): sequencing the most valuable type-strain genomes for metagenomic binning, comparative biology and taxonomic classification.</title>
        <authorList>
            <person name="Goeker M."/>
        </authorList>
    </citation>
    <scope>NUCLEOTIDE SEQUENCE [LARGE SCALE GENOMIC DNA]</scope>
    <source>
        <strain evidence="1 2">DSM 22228</strain>
    </source>
</reference>
<keyword evidence="2" id="KW-1185">Reference proteome</keyword>
<protein>
    <submittedName>
        <fullName evidence="1">Uncharacterized protein</fullName>
    </submittedName>
</protein>
<dbReference type="EMBL" id="RBWY01000001">
    <property type="protein sequence ID" value="RKS87078.1"/>
    <property type="molecule type" value="Genomic_DNA"/>
</dbReference>
<dbReference type="OrthoDB" id="6805579at2"/>
<name>A0A495RJW7_9GAMM</name>
<accession>A0A495RJW7</accession>
<organism evidence="1 2">
    <name type="scientific">Orbus hercynius</name>
    <dbReference type="NCBI Taxonomy" id="593135"/>
    <lineage>
        <taxon>Bacteria</taxon>
        <taxon>Pseudomonadati</taxon>
        <taxon>Pseudomonadota</taxon>
        <taxon>Gammaproteobacteria</taxon>
        <taxon>Orbales</taxon>
        <taxon>Orbaceae</taxon>
        <taxon>Orbus</taxon>
    </lineage>
</organism>
<dbReference type="Proteomes" id="UP000278542">
    <property type="component" value="Unassembled WGS sequence"/>
</dbReference>
<evidence type="ECO:0000313" key="2">
    <source>
        <dbReference type="Proteomes" id="UP000278542"/>
    </source>
</evidence>
<proteinExistence type="predicted"/>
<comment type="caution">
    <text evidence="1">The sequence shown here is derived from an EMBL/GenBank/DDBJ whole genome shotgun (WGS) entry which is preliminary data.</text>
</comment>
<dbReference type="AlphaFoldDB" id="A0A495RJW7"/>
<evidence type="ECO:0000313" key="1">
    <source>
        <dbReference type="EMBL" id="RKS87078.1"/>
    </source>
</evidence>
<gene>
    <name evidence="1" type="ORF">DES39_0289</name>
</gene>
<dbReference type="RefSeq" id="WP_121143995.1">
    <property type="nucleotide sequence ID" value="NZ_RBWY01000001.1"/>
</dbReference>